<dbReference type="Gene3D" id="3.10.450.50">
    <property type="match status" value="1"/>
</dbReference>
<dbReference type="EMBL" id="PYWC01001233">
    <property type="protein sequence ID" value="PWW62970.1"/>
    <property type="molecule type" value="Genomic_DNA"/>
</dbReference>
<reference evidence="2 3" key="1">
    <citation type="submission" date="2018-03" db="EMBL/GenBank/DDBJ databases">
        <title>Genomes of Pezizomycetes fungi and the evolution of truffles.</title>
        <authorList>
            <person name="Murat C."/>
            <person name="Payen T."/>
            <person name="Noel B."/>
            <person name="Kuo A."/>
            <person name="Martin F.M."/>
        </authorList>
    </citation>
    <scope>NUCLEOTIDE SEQUENCE [LARGE SCALE GENOMIC DNA]</scope>
    <source>
        <strain evidence="2">091103-1</strain>
    </source>
</reference>
<dbReference type="Proteomes" id="UP000246991">
    <property type="component" value="Unassembled WGS sequence"/>
</dbReference>
<sequence>MELDRRNVSQRKEMVRRFYKDMWDHADVGLIPEIFHPDFTFRGSLGPVLVGHSQFADYVRWVTDSLERYTSDILDLIEEGNRVSGKLRFH</sequence>
<evidence type="ECO:0000259" key="1">
    <source>
        <dbReference type="Pfam" id="PF12680"/>
    </source>
</evidence>
<dbReference type="OrthoDB" id="4136194at2759"/>
<dbReference type="AlphaFoldDB" id="A0A317S6E8"/>
<dbReference type="Pfam" id="PF12680">
    <property type="entry name" value="SnoaL_2"/>
    <property type="match status" value="1"/>
</dbReference>
<evidence type="ECO:0000313" key="3">
    <source>
        <dbReference type="Proteomes" id="UP000246991"/>
    </source>
</evidence>
<dbReference type="InterPro" id="IPR037401">
    <property type="entry name" value="SnoaL-like"/>
</dbReference>
<evidence type="ECO:0000313" key="2">
    <source>
        <dbReference type="EMBL" id="PWW62970.1"/>
    </source>
</evidence>
<name>A0A317S6E8_9PEZI</name>
<feature type="non-terminal residue" evidence="2">
    <location>
        <position position="90"/>
    </location>
</feature>
<keyword evidence="3" id="KW-1185">Reference proteome</keyword>
<dbReference type="InterPro" id="IPR032710">
    <property type="entry name" value="NTF2-like_dom_sf"/>
</dbReference>
<feature type="domain" description="SnoaL-like" evidence="1">
    <location>
        <begin position="15"/>
        <end position="89"/>
    </location>
</feature>
<protein>
    <recommendedName>
        <fullName evidence="1">SnoaL-like domain-containing protein</fullName>
    </recommendedName>
</protein>
<comment type="caution">
    <text evidence="2">The sequence shown here is derived from an EMBL/GenBank/DDBJ whole genome shotgun (WGS) entry which is preliminary data.</text>
</comment>
<dbReference type="SUPFAM" id="SSF54427">
    <property type="entry name" value="NTF2-like"/>
    <property type="match status" value="1"/>
</dbReference>
<organism evidence="2 3">
    <name type="scientific">Tuber magnatum</name>
    <name type="common">white Piedmont truffle</name>
    <dbReference type="NCBI Taxonomy" id="42249"/>
    <lineage>
        <taxon>Eukaryota</taxon>
        <taxon>Fungi</taxon>
        <taxon>Dikarya</taxon>
        <taxon>Ascomycota</taxon>
        <taxon>Pezizomycotina</taxon>
        <taxon>Pezizomycetes</taxon>
        <taxon>Pezizales</taxon>
        <taxon>Tuberaceae</taxon>
        <taxon>Tuber</taxon>
    </lineage>
</organism>
<accession>A0A317S6E8</accession>
<gene>
    <name evidence="2" type="ORF">C7212DRAFT_56016</name>
</gene>
<proteinExistence type="predicted"/>